<sequence>MMVLLGASICLGRIAWINVTAQQIEPLYHQLGEPFDINGQTVNAMITPASAEEKEMLFTKKLVEKKQYDDVFFKVEIKAPKLSKAGYAGYTLILNDYYRSSYIFASQTILSDGIIYYFHFSPDKLVEGSNKLVLSLPDDLMVDSTHYGFITEVEK</sequence>
<proteinExistence type="predicted"/>
<reference evidence="1 2" key="1">
    <citation type="submission" date="2016-10" db="EMBL/GenBank/DDBJ databases">
        <authorList>
            <person name="de Groot N.N."/>
        </authorList>
    </citation>
    <scope>NUCLEOTIDE SEQUENCE [LARGE SCALE GENOMIC DNA]</scope>
    <source>
        <strain evidence="1 2">DSM 15827</strain>
    </source>
</reference>
<accession>A0A1H9HHV1</accession>
<evidence type="ECO:0000313" key="1">
    <source>
        <dbReference type="EMBL" id="SEQ61929.1"/>
    </source>
</evidence>
<dbReference type="EMBL" id="FOGF01000002">
    <property type="protein sequence ID" value="SEQ61929.1"/>
    <property type="molecule type" value="Genomic_DNA"/>
</dbReference>
<organism evidence="1 2">
    <name type="scientific">Granulicatella balaenopterae</name>
    <dbReference type="NCBI Taxonomy" id="137733"/>
    <lineage>
        <taxon>Bacteria</taxon>
        <taxon>Bacillati</taxon>
        <taxon>Bacillota</taxon>
        <taxon>Bacilli</taxon>
        <taxon>Lactobacillales</taxon>
        <taxon>Carnobacteriaceae</taxon>
        <taxon>Granulicatella</taxon>
    </lineage>
</organism>
<dbReference type="Proteomes" id="UP000198556">
    <property type="component" value="Unassembled WGS sequence"/>
</dbReference>
<evidence type="ECO:0000313" key="2">
    <source>
        <dbReference type="Proteomes" id="UP000198556"/>
    </source>
</evidence>
<protein>
    <submittedName>
        <fullName evidence="1">Uncharacterized protein</fullName>
    </submittedName>
</protein>
<keyword evidence="2" id="KW-1185">Reference proteome</keyword>
<dbReference type="STRING" id="137733.SAMN05421767_102105"/>
<dbReference type="AlphaFoldDB" id="A0A1H9HHV1"/>
<name>A0A1H9HHV1_9LACT</name>
<gene>
    <name evidence="1" type="ORF">SAMN05421767_102105</name>
</gene>